<dbReference type="GO" id="GO:0003676">
    <property type="term" value="F:nucleic acid binding"/>
    <property type="evidence" value="ECO:0007669"/>
    <property type="project" value="InterPro"/>
</dbReference>
<organism evidence="1">
    <name type="scientific">uncultured Caudovirales phage</name>
    <dbReference type="NCBI Taxonomy" id="2100421"/>
    <lineage>
        <taxon>Viruses</taxon>
        <taxon>Duplodnaviria</taxon>
        <taxon>Heunggongvirae</taxon>
        <taxon>Uroviricota</taxon>
        <taxon>Caudoviricetes</taxon>
        <taxon>Peduoviridae</taxon>
        <taxon>Maltschvirus</taxon>
        <taxon>Maltschvirus maltsch</taxon>
    </lineage>
</organism>
<dbReference type="EMBL" id="LR798281">
    <property type="protein sequence ID" value="CAB5220165.1"/>
    <property type="molecule type" value="Genomic_DNA"/>
</dbReference>
<dbReference type="InterPro" id="IPR011335">
    <property type="entry name" value="Restrct_endonuc-II-like"/>
</dbReference>
<proteinExistence type="predicted"/>
<gene>
    <name evidence="1" type="ORF">UFOVP232_69</name>
</gene>
<name>A0A6J7WTN8_9CAUD</name>
<dbReference type="SUPFAM" id="SSF52980">
    <property type="entry name" value="Restriction endonuclease-like"/>
    <property type="match status" value="1"/>
</dbReference>
<sequence length="100" mass="11130">MKNEGDVKKVVKDVLKSTQDCWWFMPAANGFGRAGVPDFVGHVRGNFFAVETKFGKGTTTANQDREIERISQSGGQVWIVRETSLSLWMVEFAAWAALCS</sequence>
<dbReference type="Gene3D" id="3.40.1350.10">
    <property type="match status" value="1"/>
</dbReference>
<evidence type="ECO:0008006" key="2">
    <source>
        <dbReference type="Google" id="ProtNLM"/>
    </source>
</evidence>
<protein>
    <recommendedName>
        <fullName evidence="2">VRR-NUC domain containing protein</fullName>
    </recommendedName>
</protein>
<accession>A0A6J7WTN8</accession>
<dbReference type="InterPro" id="IPR011856">
    <property type="entry name" value="tRNA_endonuc-like_dom_sf"/>
</dbReference>
<evidence type="ECO:0000313" key="1">
    <source>
        <dbReference type="EMBL" id="CAB5220165.1"/>
    </source>
</evidence>
<reference evidence="1" key="1">
    <citation type="submission" date="2020-05" db="EMBL/GenBank/DDBJ databases">
        <authorList>
            <person name="Chiriac C."/>
            <person name="Salcher M."/>
            <person name="Ghai R."/>
            <person name="Kavagutti S V."/>
        </authorList>
    </citation>
    <scope>NUCLEOTIDE SEQUENCE</scope>
</reference>